<evidence type="ECO:0000256" key="5">
    <source>
        <dbReference type="ARBA" id="ARBA00001964"/>
    </source>
</evidence>
<dbReference type="PROSITE" id="PS00802">
    <property type="entry name" value="TRANSKETOLASE_2"/>
    <property type="match status" value="1"/>
</dbReference>
<evidence type="ECO:0000256" key="3">
    <source>
        <dbReference type="ARBA" id="ARBA00001941"/>
    </source>
</evidence>
<dbReference type="Pfam" id="PF02779">
    <property type="entry name" value="Transket_pyr"/>
    <property type="match status" value="1"/>
</dbReference>
<evidence type="ECO:0000256" key="13">
    <source>
        <dbReference type="ARBA" id="ARBA00023052"/>
    </source>
</evidence>
<evidence type="ECO:0000256" key="8">
    <source>
        <dbReference type="ARBA" id="ARBA00013152"/>
    </source>
</evidence>
<name>A0A9P0GVG7_PHACE</name>
<dbReference type="EC" id="2.2.1.1" evidence="8"/>
<dbReference type="InterPro" id="IPR051424">
    <property type="entry name" value="Transketolase-like"/>
</dbReference>
<evidence type="ECO:0000256" key="12">
    <source>
        <dbReference type="ARBA" id="ARBA00022842"/>
    </source>
</evidence>
<keyword evidence="10" id="KW-0479">Metal-binding</keyword>
<reference evidence="15" key="2">
    <citation type="submission" date="2022-10" db="EMBL/GenBank/DDBJ databases">
        <authorList>
            <consortium name="ENA_rothamsted_submissions"/>
            <consortium name="culmorum"/>
            <person name="King R."/>
        </authorList>
    </citation>
    <scope>NUCLEOTIDE SEQUENCE</scope>
</reference>
<dbReference type="InterPro" id="IPR029061">
    <property type="entry name" value="THDP-binding"/>
</dbReference>
<dbReference type="InterPro" id="IPR033248">
    <property type="entry name" value="Transketolase_C"/>
</dbReference>
<dbReference type="EMBL" id="OU896712">
    <property type="protein sequence ID" value="CAH1173583.1"/>
    <property type="molecule type" value="Genomic_DNA"/>
</dbReference>
<comment type="cofactor">
    <cofactor evidence="1">
        <name>Ca(2+)</name>
        <dbReference type="ChEBI" id="CHEBI:29108"/>
    </cofactor>
</comment>
<evidence type="ECO:0000259" key="14">
    <source>
        <dbReference type="SMART" id="SM00861"/>
    </source>
</evidence>
<evidence type="ECO:0000256" key="11">
    <source>
        <dbReference type="ARBA" id="ARBA00022837"/>
    </source>
</evidence>
<evidence type="ECO:0000256" key="4">
    <source>
        <dbReference type="ARBA" id="ARBA00001946"/>
    </source>
</evidence>
<dbReference type="Pfam" id="PF00456">
    <property type="entry name" value="Transketolase_N"/>
    <property type="match status" value="1"/>
</dbReference>
<keyword evidence="11" id="KW-0106">Calcium</keyword>
<evidence type="ECO:0000256" key="7">
    <source>
        <dbReference type="ARBA" id="ARBA00011738"/>
    </source>
</evidence>
<dbReference type="GO" id="GO:0030976">
    <property type="term" value="F:thiamine pyrophosphate binding"/>
    <property type="evidence" value="ECO:0007669"/>
    <property type="project" value="TreeGrafter"/>
</dbReference>
<dbReference type="FunFam" id="3.40.50.970:FF:000033">
    <property type="entry name" value="Transketolase isoform 1"/>
    <property type="match status" value="1"/>
</dbReference>
<reference evidence="15" key="1">
    <citation type="submission" date="2022-01" db="EMBL/GenBank/DDBJ databases">
        <authorList>
            <person name="King R."/>
        </authorList>
    </citation>
    <scope>NUCLEOTIDE SEQUENCE</scope>
</reference>
<dbReference type="InterPro" id="IPR005475">
    <property type="entry name" value="Transketolase-like_Pyr-bd"/>
</dbReference>
<evidence type="ECO:0000256" key="10">
    <source>
        <dbReference type="ARBA" id="ARBA00022723"/>
    </source>
</evidence>
<dbReference type="Pfam" id="PF02780">
    <property type="entry name" value="Transketolase_C"/>
    <property type="match status" value="1"/>
</dbReference>
<sequence>MVDDAEQKCTGTCATVDQTVDTFEMPGQVTDSQVLRDLATRIRINSVEATSAAKSGHPTSSSSIAEILSVLFFNTMRYKVSAPRDPSSDRLVLSKGHAAPALYAAWVENGLVPAAELRQLRQVGSDLEGHPTPRLAFVDVATGSLGQGLAMADGMAYVGKYVDKVDFRTYCLIGDGESAEGSIWESIAFASHYKLDNLVLIVDVNRLGQTEETMLGHHLDMYKRRLEAFDFNAMVVDGHDVDALIKAFDAAAATKGKPTAIIAKTFKGKDFPGVEDKDNWHGKPLGAQSEKVLAHLNSLLKVKGKLKFTIPPTVTLAPAVSISNIKLTSPPSYKKGDMLATRSAYGTALVKLAKSNPRVMAFDGDMKNSTFSEELMKFNPDEFVECFIAEQNLVGVAVGAACRDRVVAFVSTFAAFLTRAFDQFRMAAISQSNINVCGSHCGVSIGEDGPSQMALEDIAMFRTIPGSTIFYPADVVATERAMELAANTPGITFIRTSRPPTAVIYSNDQTFQIGKANIVLSSTKDQILIIAGGVTIQESMLAANTLLQTGIGARVMDPFTIKPIDKEGIISHAKEVGGRILVVEDHYPEGGIGEAVLAAVAEEKGIQVKLVAIPRVPRSGKTADLLSLYGIDAKGIVEHVKNALKM</sequence>
<evidence type="ECO:0000313" key="16">
    <source>
        <dbReference type="Proteomes" id="UP001153737"/>
    </source>
</evidence>
<dbReference type="CDD" id="cd02012">
    <property type="entry name" value="TPP_TK"/>
    <property type="match status" value="1"/>
</dbReference>
<dbReference type="Proteomes" id="UP001153737">
    <property type="component" value="Chromosome 6"/>
</dbReference>
<dbReference type="FunFam" id="3.40.50.970:FF:000129">
    <property type="entry name" value="Transketolase"/>
    <property type="match status" value="1"/>
</dbReference>
<dbReference type="NCBIfam" id="NF004559">
    <property type="entry name" value="PRK05899.2-5"/>
    <property type="match status" value="1"/>
</dbReference>
<dbReference type="Gene3D" id="3.40.50.920">
    <property type="match status" value="1"/>
</dbReference>
<dbReference type="SMART" id="SM00861">
    <property type="entry name" value="Transket_pyr"/>
    <property type="match status" value="1"/>
</dbReference>
<dbReference type="GO" id="GO:0004802">
    <property type="term" value="F:transketolase activity"/>
    <property type="evidence" value="ECO:0007669"/>
    <property type="project" value="UniProtKB-EC"/>
</dbReference>
<protein>
    <recommendedName>
        <fullName evidence="8">transketolase</fullName>
        <ecNumber evidence="8">2.2.1.1</ecNumber>
    </recommendedName>
</protein>
<dbReference type="SUPFAM" id="SSF52518">
    <property type="entry name" value="Thiamin diphosphate-binding fold (THDP-binding)"/>
    <property type="match status" value="2"/>
</dbReference>
<evidence type="ECO:0000313" key="15">
    <source>
        <dbReference type="EMBL" id="CAH1173583.1"/>
    </source>
</evidence>
<dbReference type="CDD" id="cd07033">
    <property type="entry name" value="TPP_PYR_DXS_TK_like"/>
    <property type="match status" value="1"/>
</dbReference>
<feature type="domain" description="Transketolase-like pyrimidine-binding" evidence="14">
    <location>
        <begin position="339"/>
        <end position="503"/>
    </location>
</feature>
<comment type="cofactor">
    <cofactor evidence="5">
        <name>thiamine diphosphate</name>
        <dbReference type="ChEBI" id="CHEBI:58937"/>
    </cofactor>
</comment>
<dbReference type="Gene3D" id="3.40.50.970">
    <property type="match status" value="2"/>
</dbReference>
<comment type="cofactor">
    <cofactor evidence="2">
        <name>Mn(2+)</name>
        <dbReference type="ChEBI" id="CHEBI:29035"/>
    </cofactor>
</comment>
<dbReference type="InterPro" id="IPR020826">
    <property type="entry name" value="Transketolase_BS"/>
</dbReference>
<dbReference type="OrthoDB" id="10267175at2759"/>
<evidence type="ECO:0000256" key="9">
    <source>
        <dbReference type="ARBA" id="ARBA00022679"/>
    </source>
</evidence>
<comment type="subunit">
    <text evidence="7">Homodimer.</text>
</comment>
<keyword evidence="9" id="KW-0808">Transferase</keyword>
<dbReference type="SUPFAM" id="SSF52922">
    <property type="entry name" value="TK C-terminal domain-like"/>
    <property type="match status" value="1"/>
</dbReference>
<accession>A0A9P0GVG7</accession>
<keyword evidence="13" id="KW-0786">Thiamine pyrophosphate</keyword>
<keyword evidence="12" id="KW-0460">Magnesium</keyword>
<dbReference type="InterPro" id="IPR005474">
    <property type="entry name" value="Transketolase_N"/>
</dbReference>
<dbReference type="PANTHER" id="PTHR43195">
    <property type="entry name" value="TRANSKETOLASE"/>
    <property type="match status" value="1"/>
</dbReference>
<comment type="cofactor">
    <cofactor evidence="3">
        <name>Co(2+)</name>
        <dbReference type="ChEBI" id="CHEBI:48828"/>
    </cofactor>
</comment>
<comment type="similarity">
    <text evidence="6">Belongs to the transketolase family.</text>
</comment>
<keyword evidence="16" id="KW-1185">Reference proteome</keyword>
<dbReference type="AlphaFoldDB" id="A0A9P0GVG7"/>
<dbReference type="InterPro" id="IPR009014">
    <property type="entry name" value="Transketo_C/PFOR_II"/>
</dbReference>
<organism evidence="15 16">
    <name type="scientific">Phaedon cochleariae</name>
    <name type="common">Mustard beetle</name>
    <dbReference type="NCBI Taxonomy" id="80249"/>
    <lineage>
        <taxon>Eukaryota</taxon>
        <taxon>Metazoa</taxon>
        <taxon>Ecdysozoa</taxon>
        <taxon>Arthropoda</taxon>
        <taxon>Hexapoda</taxon>
        <taxon>Insecta</taxon>
        <taxon>Pterygota</taxon>
        <taxon>Neoptera</taxon>
        <taxon>Endopterygota</taxon>
        <taxon>Coleoptera</taxon>
        <taxon>Polyphaga</taxon>
        <taxon>Cucujiformia</taxon>
        <taxon>Chrysomeloidea</taxon>
        <taxon>Chrysomelidae</taxon>
        <taxon>Chrysomelinae</taxon>
        <taxon>Chrysomelini</taxon>
        <taxon>Phaedon</taxon>
    </lineage>
</organism>
<dbReference type="GO" id="GO:0046872">
    <property type="term" value="F:metal ion binding"/>
    <property type="evidence" value="ECO:0007669"/>
    <property type="project" value="UniProtKB-KW"/>
</dbReference>
<dbReference type="GO" id="GO:0005737">
    <property type="term" value="C:cytoplasm"/>
    <property type="evidence" value="ECO:0007669"/>
    <property type="project" value="UniProtKB-ARBA"/>
</dbReference>
<evidence type="ECO:0000256" key="6">
    <source>
        <dbReference type="ARBA" id="ARBA00007131"/>
    </source>
</evidence>
<evidence type="ECO:0000256" key="1">
    <source>
        <dbReference type="ARBA" id="ARBA00001913"/>
    </source>
</evidence>
<comment type="cofactor">
    <cofactor evidence="4">
        <name>Mg(2+)</name>
        <dbReference type="ChEBI" id="CHEBI:18420"/>
    </cofactor>
</comment>
<evidence type="ECO:0000256" key="2">
    <source>
        <dbReference type="ARBA" id="ARBA00001936"/>
    </source>
</evidence>
<proteinExistence type="inferred from homology"/>
<dbReference type="PANTHER" id="PTHR43195:SF1">
    <property type="entry name" value="FI06132P-RELATED"/>
    <property type="match status" value="1"/>
</dbReference>
<gene>
    <name evidence="15" type="ORF">PHAECO_LOCUS10147</name>
</gene>